<dbReference type="AlphaFoldDB" id="A0A2U3DRW1"/>
<evidence type="ECO:0000313" key="3">
    <source>
        <dbReference type="Proteomes" id="UP000245956"/>
    </source>
</evidence>
<accession>A0A2U3DRW1</accession>
<sequence length="403" mass="44025">MEGCKRSGSPTLPAPCIMSMQTRSTKKAAAARPRPKKAALGAKGAATSATAASTRPKRLLSGSSSQLPQRTKVAATKPKVPRTAKQKRDEQVRKRGGTLNRKGEQLANYADTEVIVAFRDPNLGWDGVVCLKETPSLELGEIIRRLHERGPLERRRGRRKKSHLQDLVGVPCLDDRDDAIEVNDEQEEHNNDDVDGGHADDGEVIDVHTRHDDVNDHENVPHAAENHDVERDPYSFDPQSPLRPAARSQASEPDSDVPALEPTGSSSPRRSKSPEVDGAQGPPTPLAAFEDIDLTTWMPNDDYWMYDPEFDASGNRDLDASLYQQHCQQPNASETGQACSAEPGMGANSPLRPYPTTWPSVGRNGLDPHKAARIAKKVQVMEPQAALLVNLLDQLATSYITVV</sequence>
<proteinExistence type="predicted"/>
<gene>
    <name evidence="2" type="ORF">PCL_08360</name>
</gene>
<organism evidence="2 3">
    <name type="scientific">Purpureocillium lilacinum</name>
    <name type="common">Paecilomyces lilacinus</name>
    <dbReference type="NCBI Taxonomy" id="33203"/>
    <lineage>
        <taxon>Eukaryota</taxon>
        <taxon>Fungi</taxon>
        <taxon>Dikarya</taxon>
        <taxon>Ascomycota</taxon>
        <taxon>Pezizomycotina</taxon>
        <taxon>Sordariomycetes</taxon>
        <taxon>Hypocreomycetidae</taxon>
        <taxon>Hypocreales</taxon>
        <taxon>Ophiocordycipitaceae</taxon>
        <taxon>Purpureocillium</taxon>
    </lineage>
</organism>
<feature type="compositionally biased region" description="Basic and acidic residues" evidence="1">
    <location>
        <begin position="224"/>
        <end position="234"/>
    </location>
</feature>
<evidence type="ECO:0000313" key="2">
    <source>
        <dbReference type="EMBL" id="PWI65001.1"/>
    </source>
</evidence>
<name>A0A2U3DRW1_PURLI</name>
<feature type="compositionally biased region" description="Low complexity" evidence="1">
    <location>
        <begin position="27"/>
        <end position="54"/>
    </location>
</feature>
<reference evidence="2 3" key="1">
    <citation type="journal article" date="2016" name="Front. Microbiol.">
        <title>Genome and transcriptome sequences reveal the specific parasitism of the nematophagous Purpureocillium lilacinum 36-1.</title>
        <authorList>
            <person name="Xie J."/>
            <person name="Li S."/>
            <person name="Mo C."/>
            <person name="Xiao X."/>
            <person name="Peng D."/>
            <person name="Wang G."/>
            <person name="Xiao Y."/>
        </authorList>
    </citation>
    <scope>NUCLEOTIDE SEQUENCE [LARGE SCALE GENOMIC DNA]</scope>
    <source>
        <strain evidence="2 3">36-1</strain>
    </source>
</reference>
<evidence type="ECO:0000256" key="1">
    <source>
        <dbReference type="SAM" id="MobiDB-lite"/>
    </source>
</evidence>
<dbReference type="Proteomes" id="UP000245956">
    <property type="component" value="Unassembled WGS sequence"/>
</dbReference>
<dbReference type="EMBL" id="LCWV01000040">
    <property type="protein sequence ID" value="PWI65001.1"/>
    <property type="molecule type" value="Genomic_DNA"/>
</dbReference>
<feature type="region of interest" description="Disordered" evidence="1">
    <location>
        <begin position="1"/>
        <end position="100"/>
    </location>
</feature>
<comment type="caution">
    <text evidence="2">The sequence shown here is derived from an EMBL/GenBank/DDBJ whole genome shotgun (WGS) entry which is preliminary data.</text>
</comment>
<feature type="region of interest" description="Disordered" evidence="1">
    <location>
        <begin position="224"/>
        <end position="291"/>
    </location>
</feature>
<protein>
    <submittedName>
        <fullName evidence="2">Uncharacterized protein</fullName>
    </submittedName>
</protein>